<dbReference type="Proteomes" id="UP000807159">
    <property type="component" value="Chromosome 10"/>
</dbReference>
<dbReference type="EMBL" id="JACEGQ020000010">
    <property type="protein sequence ID" value="KAH8495311.1"/>
    <property type="molecule type" value="Genomic_DNA"/>
</dbReference>
<proteinExistence type="predicted"/>
<dbReference type="Pfam" id="PF01209">
    <property type="entry name" value="Ubie_methyltran"/>
    <property type="match status" value="1"/>
</dbReference>
<keyword evidence="2" id="KW-1185">Reference proteome</keyword>
<comment type="caution">
    <text evidence="1">The sequence shown here is derived from an EMBL/GenBank/DDBJ whole genome shotgun (WGS) entry which is preliminary data.</text>
</comment>
<sequence length="89" mass="9701">MGDCVLDLCFGSGDLASHLSEKVGSNGGKVSNLDFSKEQLFMASSRQHLLAKAYCKSIKWVEGEATDVPFPDCYFDAIPVRYGFRKCGG</sequence>
<reference evidence="1" key="1">
    <citation type="journal article" date="2021" name="J. Hered.">
        <title>Genome Assembly of Salicaceae Populus deltoides (Eastern Cottonwood) I-69 Based on Nanopore Sequencing and Hi-C Technologies.</title>
        <authorList>
            <person name="Bai S."/>
            <person name="Wu H."/>
            <person name="Zhang J."/>
            <person name="Pan Z."/>
            <person name="Zhao W."/>
            <person name="Li Z."/>
            <person name="Tong C."/>
        </authorList>
    </citation>
    <scope>NUCLEOTIDE SEQUENCE</scope>
    <source>
        <tissue evidence="1">Leaf</tissue>
    </source>
</reference>
<evidence type="ECO:0000313" key="1">
    <source>
        <dbReference type="EMBL" id="KAH8495311.1"/>
    </source>
</evidence>
<evidence type="ECO:0000313" key="2">
    <source>
        <dbReference type="Proteomes" id="UP000807159"/>
    </source>
</evidence>
<dbReference type="AlphaFoldDB" id="A0A8T2XSX9"/>
<dbReference type="Gene3D" id="3.40.50.150">
    <property type="entry name" value="Vaccinia Virus protein VP39"/>
    <property type="match status" value="1"/>
</dbReference>
<evidence type="ECO:0008006" key="3">
    <source>
        <dbReference type="Google" id="ProtNLM"/>
    </source>
</evidence>
<organism evidence="1 2">
    <name type="scientific">Populus deltoides</name>
    <name type="common">Eastern poplar</name>
    <name type="synonym">Eastern cottonwood</name>
    <dbReference type="NCBI Taxonomy" id="3696"/>
    <lineage>
        <taxon>Eukaryota</taxon>
        <taxon>Viridiplantae</taxon>
        <taxon>Streptophyta</taxon>
        <taxon>Embryophyta</taxon>
        <taxon>Tracheophyta</taxon>
        <taxon>Spermatophyta</taxon>
        <taxon>Magnoliopsida</taxon>
        <taxon>eudicotyledons</taxon>
        <taxon>Gunneridae</taxon>
        <taxon>Pentapetalae</taxon>
        <taxon>rosids</taxon>
        <taxon>fabids</taxon>
        <taxon>Malpighiales</taxon>
        <taxon>Salicaceae</taxon>
        <taxon>Saliceae</taxon>
        <taxon>Populus</taxon>
    </lineage>
</organism>
<dbReference type="SUPFAM" id="SSF53335">
    <property type="entry name" value="S-adenosyl-L-methionine-dependent methyltransferases"/>
    <property type="match status" value="1"/>
</dbReference>
<accession>A0A8T2XSX9</accession>
<name>A0A8T2XSX9_POPDE</name>
<dbReference type="InterPro" id="IPR029063">
    <property type="entry name" value="SAM-dependent_MTases_sf"/>
</dbReference>
<protein>
    <recommendedName>
        <fullName evidence="3">Methyltransferase domain-containing protein</fullName>
    </recommendedName>
</protein>
<gene>
    <name evidence="1" type="ORF">H0E87_018479</name>
</gene>